<dbReference type="InterPro" id="IPR012337">
    <property type="entry name" value="RNaseH-like_sf"/>
</dbReference>
<dbReference type="PANTHER" id="PTHR47074:SF48">
    <property type="entry name" value="POLYNUCLEOTIDYL TRANSFERASE, RIBONUCLEASE H-LIKE SUPERFAMILY PROTEIN"/>
    <property type="match status" value="1"/>
</dbReference>
<dbReference type="SUPFAM" id="SSF53098">
    <property type="entry name" value="Ribonuclease H-like"/>
    <property type="match status" value="1"/>
</dbReference>
<dbReference type="InterPro" id="IPR044730">
    <property type="entry name" value="RNase_H-like_dom_plant"/>
</dbReference>
<proteinExistence type="predicted"/>
<protein>
    <recommendedName>
        <fullName evidence="1">RNase H type-1 domain-containing protein</fullName>
    </recommendedName>
</protein>
<dbReference type="Pfam" id="PF13456">
    <property type="entry name" value="RVT_3"/>
    <property type="match status" value="1"/>
</dbReference>
<dbReference type="AlphaFoldDB" id="A0AAE0A433"/>
<feature type="domain" description="RNase H type-1" evidence="1">
    <location>
        <begin position="36"/>
        <end position="120"/>
    </location>
</feature>
<organism evidence="2 3">
    <name type="scientific">Dipteronia sinensis</name>
    <dbReference type="NCBI Taxonomy" id="43782"/>
    <lineage>
        <taxon>Eukaryota</taxon>
        <taxon>Viridiplantae</taxon>
        <taxon>Streptophyta</taxon>
        <taxon>Embryophyta</taxon>
        <taxon>Tracheophyta</taxon>
        <taxon>Spermatophyta</taxon>
        <taxon>Magnoliopsida</taxon>
        <taxon>eudicotyledons</taxon>
        <taxon>Gunneridae</taxon>
        <taxon>Pentapetalae</taxon>
        <taxon>rosids</taxon>
        <taxon>malvids</taxon>
        <taxon>Sapindales</taxon>
        <taxon>Sapindaceae</taxon>
        <taxon>Hippocastanoideae</taxon>
        <taxon>Acereae</taxon>
        <taxon>Dipteronia</taxon>
    </lineage>
</organism>
<evidence type="ECO:0000259" key="1">
    <source>
        <dbReference type="Pfam" id="PF13456"/>
    </source>
</evidence>
<dbReference type="EMBL" id="JANJYJ010000007">
    <property type="protein sequence ID" value="KAK3200415.1"/>
    <property type="molecule type" value="Genomic_DNA"/>
</dbReference>
<accession>A0AAE0A433</accession>
<dbReference type="InterPro" id="IPR036397">
    <property type="entry name" value="RNaseH_sf"/>
</dbReference>
<dbReference type="InterPro" id="IPR052929">
    <property type="entry name" value="RNase_H-like_EbsB-rel"/>
</dbReference>
<dbReference type="GO" id="GO:0004523">
    <property type="term" value="F:RNA-DNA hybrid ribonuclease activity"/>
    <property type="evidence" value="ECO:0007669"/>
    <property type="project" value="InterPro"/>
</dbReference>
<keyword evidence="3" id="KW-1185">Reference proteome</keyword>
<dbReference type="PANTHER" id="PTHR47074">
    <property type="entry name" value="BNAC02G40300D PROTEIN"/>
    <property type="match status" value="1"/>
</dbReference>
<name>A0AAE0A433_9ROSI</name>
<dbReference type="Gene3D" id="3.30.420.10">
    <property type="entry name" value="Ribonuclease H-like superfamily/Ribonuclease H"/>
    <property type="match status" value="1"/>
</dbReference>
<dbReference type="CDD" id="cd06222">
    <property type="entry name" value="RNase_H_like"/>
    <property type="match status" value="1"/>
</dbReference>
<dbReference type="Proteomes" id="UP001281410">
    <property type="component" value="Unassembled WGS sequence"/>
</dbReference>
<evidence type="ECO:0000313" key="2">
    <source>
        <dbReference type="EMBL" id="KAK3200415.1"/>
    </source>
</evidence>
<gene>
    <name evidence="2" type="ORF">Dsin_023830</name>
</gene>
<comment type="caution">
    <text evidence="2">The sequence shown here is derived from an EMBL/GenBank/DDBJ whole genome shotgun (WGS) entry which is preliminary data.</text>
</comment>
<dbReference type="InterPro" id="IPR002156">
    <property type="entry name" value="RNaseH_domain"/>
</dbReference>
<evidence type="ECO:0000313" key="3">
    <source>
        <dbReference type="Proteomes" id="UP001281410"/>
    </source>
</evidence>
<sequence length="150" mass="16433">MQLSAWQVVRWESGLLFVTLLVKFWLRVLRKSMLAFTPLIAESLAVLRGIQFASEVGHWPCIFETDAQGVVNLITASSVPCADIGLILSDIFALLESFPNYSFAFVPRCGNMAAHCLAKLGLSLVSDCFWLEEFPPCVAPAVAGDNPSQL</sequence>
<dbReference type="GO" id="GO:0003676">
    <property type="term" value="F:nucleic acid binding"/>
    <property type="evidence" value="ECO:0007669"/>
    <property type="project" value="InterPro"/>
</dbReference>
<reference evidence="2" key="1">
    <citation type="journal article" date="2023" name="Plant J.">
        <title>Genome sequences and population genomics provide insights into the demographic history, inbreeding, and mutation load of two 'living fossil' tree species of Dipteronia.</title>
        <authorList>
            <person name="Feng Y."/>
            <person name="Comes H.P."/>
            <person name="Chen J."/>
            <person name="Zhu S."/>
            <person name="Lu R."/>
            <person name="Zhang X."/>
            <person name="Li P."/>
            <person name="Qiu J."/>
            <person name="Olsen K.M."/>
            <person name="Qiu Y."/>
        </authorList>
    </citation>
    <scope>NUCLEOTIDE SEQUENCE</scope>
    <source>
        <strain evidence="2">NBL</strain>
    </source>
</reference>